<dbReference type="AlphaFoldDB" id="A0A4C1VQS3"/>
<evidence type="ECO:0000313" key="2">
    <source>
        <dbReference type="Proteomes" id="UP000299102"/>
    </source>
</evidence>
<reference evidence="1 2" key="1">
    <citation type="journal article" date="2019" name="Commun. Biol.">
        <title>The bagworm genome reveals a unique fibroin gene that provides high tensile strength.</title>
        <authorList>
            <person name="Kono N."/>
            <person name="Nakamura H."/>
            <person name="Ohtoshi R."/>
            <person name="Tomita M."/>
            <person name="Numata K."/>
            <person name="Arakawa K."/>
        </authorList>
    </citation>
    <scope>NUCLEOTIDE SEQUENCE [LARGE SCALE GENOMIC DNA]</scope>
</reference>
<protein>
    <submittedName>
        <fullName evidence="1">Uncharacterized protein</fullName>
    </submittedName>
</protein>
<evidence type="ECO:0000313" key="1">
    <source>
        <dbReference type="EMBL" id="GBP41011.1"/>
    </source>
</evidence>
<dbReference type="Proteomes" id="UP000299102">
    <property type="component" value="Unassembled WGS sequence"/>
</dbReference>
<proteinExistence type="predicted"/>
<comment type="caution">
    <text evidence="1">The sequence shown here is derived from an EMBL/GenBank/DDBJ whole genome shotgun (WGS) entry which is preliminary data.</text>
</comment>
<organism evidence="1 2">
    <name type="scientific">Eumeta variegata</name>
    <name type="common">Bagworm moth</name>
    <name type="synonym">Eumeta japonica</name>
    <dbReference type="NCBI Taxonomy" id="151549"/>
    <lineage>
        <taxon>Eukaryota</taxon>
        <taxon>Metazoa</taxon>
        <taxon>Ecdysozoa</taxon>
        <taxon>Arthropoda</taxon>
        <taxon>Hexapoda</taxon>
        <taxon>Insecta</taxon>
        <taxon>Pterygota</taxon>
        <taxon>Neoptera</taxon>
        <taxon>Endopterygota</taxon>
        <taxon>Lepidoptera</taxon>
        <taxon>Glossata</taxon>
        <taxon>Ditrysia</taxon>
        <taxon>Tineoidea</taxon>
        <taxon>Psychidae</taxon>
        <taxon>Oiketicinae</taxon>
        <taxon>Eumeta</taxon>
    </lineage>
</organism>
<accession>A0A4C1VQS3</accession>
<dbReference type="EMBL" id="BGZK01000391">
    <property type="protein sequence ID" value="GBP41011.1"/>
    <property type="molecule type" value="Genomic_DNA"/>
</dbReference>
<name>A0A4C1VQS3_EUMVA</name>
<sequence>MTSPYIPSCTVWIGRDSMSRMWEGTDRAKLRNRSGQEAIKLPIKFTLSDSIARVTSGALSARGRPIIVEWERRKAFGGPLSSVTHRYVTERYIFISDSQPQPNLRRCHVKSGRLRRGRLVRLLGGAVAGGRRAARRQRQPRHAVRHARHVLPQRRQETHPLQHLTTPARTAYAEMGGDRGLAEAYRANRTRITNVSTALLTPLKANSKYSPVHWAEPLSKSIS</sequence>
<gene>
    <name evidence="1" type="ORF">EVAR_82971_1</name>
</gene>
<keyword evidence="2" id="KW-1185">Reference proteome</keyword>